<dbReference type="HOGENOM" id="CLU_2849220_0_0_1"/>
<reference evidence="2 3" key="1">
    <citation type="submission" date="2014-04" db="EMBL/GenBank/DDBJ databases">
        <title>Evolutionary Origins and Diversification of the Mycorrhizal Mutualists.</title>
        <authorList>
            <consortium name="DOE Joint Genome Institute"/>
            <consortium name="Mycorrhizal Genomics Consortium"/>
            <person name="Kohler A."/>
            <person name="Kuo A."/>
            <person name="Nagy L.G."/>
            <person name="Floudas D."/>
            <person name="Copeland A."/>
            <person name="Barry K.W."/>
            <person name="Cichocki N."/>
            <person name="Veneault-Fourrey C."/>
            <person name="LaButti K."/>
            <person name="Lindquist E.A."/>
            <person name="Lipzen A."/>
            <person name="Lundell T."/>
            <person name="Morin E."/>
            <person name="Murat C."/>
            <person name="Riley R."/>
            <person name="Ohm R."/>
            <person name="Sun H."/>
            <person name="Tunlid A."/>
            <person name="Henrissat B."/>
            <person name="Grigoriev I.V."/>
            <person name="Hibbett D.S."/>
            <person name="Martin F."/>
        </authorList>
    </citation>
    <scope>NUCLEOTIDE SEQUENCE [LARGE SCALE GENOMIC DNA]</scope>
    <source>
        <strain evidence="2 3">Koide BX008</strain>
    </source>
</reference>
<sequence>MIERILSVLHQKLEKLSVNSFTLVGNFDTHAMLSSSTRTMNVTKPGTDSRRCPSSPIAPNPNIWT</sequence>
<organism evidence="2 3">
    <name type="scientific">Amanita muscaria (strain Koide BX008)</name>
    <dbReference type="NCBI Taxonomy" id="946122"/>
    <lineage>
        <taxon>Eukaryota</taxon>
        <taxon>Fungi</taxon>
        <taxon>Dikarya</taxon>
        <taxon>Basidiomycota</taxon>
        <taxon>Agaricomycotina</taxon>
        <taxon>Agaricomycetes</taxon>
        <taxon>Agaricomycetidae</taxon>
        <taxon>Agaricales</taxon>
        <taxon>Pluteineae</taxon>
        <taxon>Amanitaceae</taxon>
        <taxon>Amanita</taxon>
    </lineage>
</organism>
<dbReference type="EMBL" id="KN818286">
    <property type="protein sequence ID" value="KIL61328.1"/>
    <property type="molecule type" value="Genomic_DNA"/>
</dbReference>
<evidence type="ECO:0000256" key="1">
    <source>
        <dbReference type="SAM" id="MobiDB-lite"/>
    </source>
</evidence>
<proteinExistence type="predicted"/>
<dbReference type="AlphaFoldDB" id="A0A0C2WY56"/>
<name>A0A0C2WY56_AMAMK</name>
<accession>A0A0C2WY56</accession>
<evidence type="ECO:0000313" key="3">
    <source>
        <dbReference type="Proteomes" id="UP000054549"/>
    </source>
</evidence>
<dbReference type="Proteomes" id="UP000054549">
    <property type="component" value="Unassembled WGS sequence"/>
</dbReference>
<keyword evidence="3" id="KW-1185">Reference proteome</keyword>
<gene>
    <name evidence="2" type="ORF">M378DRAFT_167156</name>
</gene>
<evidence type="ECO:0000313" key="2">
    <source>
        <dbReference type="EMBL" id="KIL61328.1"/>
    </source>
</evidence>
<dbReference type="InParanoid" id="A0A0C2WY56"/>
<protein>
    <submittedName>
        <fullName evidence="2">Uncharacterized protein</fullName>
    </submittedName>
</protein>
<feature type="region of interest" description="Disordered" evidence="1">
    <location>
        <begin position="39"/>
        <end position="65"/>
    </location>
</feature>